<dbReference type="EMBL" id="JAGRRH010000018">
    <property type="protein sequence ID" value="KAG7351269.1"/>
    <property type="molecule type" value="Genomic_DNA"/>
</dbReference>
<feature type="region of interest" description="Disordered" evidence="1">
    <location>
        <begin position="157"/>
        <end position="232"/>
    </location>
</feature>
<sequence>MLISRLFRFLPVAASIIVPVAFAWEQSKEYRVDPWGIPNWEGYPRLDGAKPGDKVSFYWSDSGNSDSGDYNVYLYPTESCVDESGKEWIGSTSGSSYTIKKWDEGKSLHFACDTNDYCERGMSIVINVSAGPGPAPTGSSWGAVPTPWPTVWVPPTDPPTKSPTPWPTNAETPWPTEWVPPTESPTKSPTSWPTYAYADTEPPSRFPTKPPTVQPISSDTLQPTSNLNENESVVDVEPKEIVIDSWDIPADTQPFSPIEANVGDTIKWRINPGHDVWYHPSLTCDQAGSTFVGDTAEEVSYTFKPEDGSVEGTQHLFACQVGSHCDLGMQLTVTVFAQQINESDNQELSPATTQNLNWLVPGDLQPFAPLNMNVGDSITFLMDLGHNVYIHPSGSCDQTDRVFVGDETVTYTFKPNDGSPEGKVMFFACDVGSHCDLGMQIAVTVFSEVGTSPGSPSSENSPSSPSIVEANRVSGREFFFEWEMPEDNQSFDPIEVVVGDTIIFSWENENQNVFIHPSLTCDKTLSVFVGLNSPTAYTFQPSDGSPDGKEHLFVSEVGENCELGMQLLVKVFSASDITSDETNGLNQLTSTSPTSGVLSLVSFFTWATVAGTMMVSVLMI</sequence>
<reference evidence="4" key="1">
    <citation type="journal article" date="2021" name="Sci. Rep.">
        <title>Diploid genomic architecture of Nitzschia inconspicua, an elite biomass production diatom.</title>
        <authorList>
            <person name="Oliver A."/>
            <person name="Podell S."/>
            <person name="Pinowska A."/>
            <person name="Traller J.C."/>
            <person name="Smith S.R."/>
            <person name="McClure R."/>
            <person name="Beliaev A."/>
            <person name="Bohutskyi P."/>
            <person name="Hill E.A."/>
            <person name="Rabines A."/>
            <person name="Zheng H."/>
            <person name="Allen L.Z."/>
            <person name="Kuo A."/>
            <person name="Grigoriev I.V."/>
            <person name="Allen A.E."/>
            <person name="Hazlebeck D."/>
            <person name="Allen E.E."/>
        </authorList>
    </citation>
    <scope>NUCLEOTIDE SEQUENCE</scope>
    <source>
        <strain evidence="4">Hildebrandi</strain>
    </source>
</reference>
<name>A0A9K3PN98_9STRA</name>
<keyword evidence="3" id="KW-0732">Signal</keyword>
<evidence type="ECO:0000313" key="5">
    <source>
        <dbReference type="Proteomes" id="UP000693970"/>
    </source>
</evidence>
<feature type="transmembrane region" description="Helical" evidence="2">
    <location>
        <begin position="597"/>
        <end position="619"/>
    </location>
</feature>
<evidence type="ECO:0000256" key="1">
    <source>
        <dbReference type="SAM" id="MobiDB-lite"/>
    </source>
</evidence>
<reference evidence="4" key="2">
    <citation type="submission" date="2021-04" db="EMBL/GenBank/DDBJ databases">
        <authorList>
            <person name="Podell S."/>
        </authorList>
    </citation>
    <scope>NUCLEOTIDE SEQUENCE</scope>
    <source>
        <strain evidence="4">Hildebrandi</strain>
    </source>
</reference>
<comment type="caution">
    <text evidence="4">The sequence shown here is derived from an EMBL/GenBank/DDBJ whole genome shotgun (WGS) entry which is preliminary data.</text>
</comment>
<keyword evidence="5" id="KW-1185">Reference proteome</keyword>
<evidence type="ECO:0000313" key="4">
    <source>
        <dbReference type="EMBL" id="KAG7351269.1"/>
    </source>
</evidence>
<dbReference type="Proteomes" id="UP000693970">
    <property type="component" value="Unassembled WGS sequence"/>
</dbReference>
<protein>
    <recommendedName>
        <fullName evidence="6">Phytocyanin domain-containing protein</fullName>
    </recommendedName>
</protein>
<feature type="compositionally biased region" description="Pro residues" evidence="1">
    <location>
        <begin position="204"/>
        <end position="213"/>
    </location>
</feature>
<keyword evidence="2" id="KW-1133">Transmembrane helix</keyword>
<feature type="compositionally biased region" description="Pro residues" evidence="1">
    <location>
        <begin position="157"/>
        <end position="166"/>
    </location>
</feature>
<evidence type="ECO:0000256" key="2">
    <source>
        <dbReference type="SAM" id="Phobius"/>
    </source>
</evidence>
<keyword evidence="2" id="KW-0472">Membrane</keyword>
<feature type="compositionally biased region" description="Polar residues" evidence="1">
    <location>
        <begin position="214"/>
        <end position="231"/>
    </location>
</feature>
<evidence type="ECO:0000256" key="3">
    <source>
        <dbReference type="SAM" id="SignalP"/>
    </source>
</evidence>
<dbReference type="AlphaFoldDB" id="A0A9K3PN98"/>
<proteinExistence type="predicted"/>
<organism evidence="4 5">
    <name type="scientific">Nitzschia inconspicua</name>
    <dbReference type="NCBI Taxonomy" id="303405"/>
    <lineage>
        <taxon>Eukaryota</taxon>
        <taxon>Sar</taxon>
        <taxon>Stramenopiles</taxon>
        <taxon>Ochrophyta</taxon>
        <taxon>Bacillariophyta</taxon>
        <taxon>Bacillariophyceae</taxon>
        <taxon>Bacillariophycidae</taxon>
        <taxon>Bacillariales</taxon>
        <taxon>Bacillariaceae</taxon>
        <taxon>Nitzschia</taxon>
    </lineage>
</organism>
<accession>A0A9K3PN98</accession>
<evidence type="ECO:0008006" key="6">
    <source>
        <dbReference type="Google" id="ProtNLM"/>
    </source>
</evidence>
<gene>
    <name evidence="4" type="ORF">IV203_010629</name>
</gene>
<feature type="compositionally biased region" description="Low complexity" evidence="1">
    <location>
        <begin position="167"/>
        <end position="194"/>
    </location>
</feature>
<feature type="chain" id="PRO_5039907631" description="Phytocyanin domain-containing protein" evidence="3">
    <location>
        <begin position="24"/>
        <end position="620"/>
    </location>
</feature>
<dbReference type="OrthoDB" id="56220at2759"/>
<feature type="signal peptide" evidence="3">
    <location>
        <begin position="1"/>
        <end position="23"/>
    </location>
</feature>
<keyword evidence="2" id="KW-0812">Transmembrane</keyword>